<evidence type="ECO:0000256" key="8">
    <source>
        <dbReference type="ARBA" id="ARBA00039057"/>
    </source>
</evidence>
<evidence type="ECO:0000313" key="16">
    <source>
        <dbReference type="Proteomes" id="UP001567538"/>
    </source>
</evidence>
<dbReference type="PANTHER" id="PTHR10366">
    <property type="entry name" value="NAD DEPENDENT EPIMERASE/DEHYDRATASE"/>
    <property type="match status" value="1"/>
</dbReference>
<evidence type="ECO:0000256" key="11">
    <source>
        <dbReference type="ARBA" id="ARBA00042831"/>
    </source>
</evidence>
<name>A0ABD1HFQ5_SALDI</name>
<accession>A0ABD1HFQ5</accession>
<proteinExistence type="inferred from homology"/>
<dbReference type="GO" id="GO:0009813">
    <property type="term" value="P:flavonoid biosynthetic process"/>
    <property type="evidence" value="ECO:0007669"/>
    <property type="project" value="UniProtKB-KW"/>
</dbReference>
<reference evidence="15 16" key="1">
    <citation type="submission" date="2024-06" db="EMBL/GenBank/DDBJ databases">
        <title>A chromosome level genome sequence of Diviner's sage (Salvia divinorum).</title>
        <authorList>
            <person name="Ford S.A."/>
            <person name="Ro D.-K."/>
            <person name="Ness R.W."/>
            <person name="Phillips M.A."/>
        </authorList>
    </citation>
    <scope>NUCLEOTIDE SEQUENCE [LARGE SCALE GENOMIC DNA]</scope>
    <source>
        <strain evidence="15">SAF-2024a</strain>
        <tissue evidence="15">Leaf</tissue>
    </source>
</reference>
<dbReference type="EC" id="1.1.1.234" evidence="7"/>
<dbReference type="Gene3D" id="3.40.50.720">
    <property type="entry name" value="NAD(P)-binding Rossmann-like Domain"/>
    <property type="match status" value="1"/>
</dbReference>
<evidence type="ECO:0000256" key="13">
    <source>
        <dbReference type="ARBA" id="ARBA00049132"/>
    </source>
</evidence>
<dbReference type="InterPro" id="IPR001509">
    <property type="entry name" value="Epimerase_deHydtase"/>
</dbReference>
<feature type="domain" description="NAD-dependent epimerase/dehydratase" evidence="14">
    <location>
        <begin position="8"/>
        <end position="141"/>
    </location>
</feature>
<evidence type="ECO:0000256" key="7">
    <source>
        <dbReference type="ARBA" id="ARBA00039055"/>
    </source>
</evidence>
<evidence type="ECO:0000256" key="10">
    <source>
        <dbReference type="ARBA" id="ARBA00042087"/>
    </source>
</evidence>
<keyword evidence="3" id="KW-0560">Oxidoreductase</keyword>
<evidence type="ECO:0000256" key="6">
    <source>
        <dbReference type="ARBA" id="ARBA00037100"/>
    </source>
</evidence>
<evidence type="ECO:0000259" key="14">
    <source>
        <dbReference type="Pfam" id="PF01370"/>
    </source>
</evidence>
<dbReference type="EMBL" id="JBEAFC010000006">
    <property type="protein sequence ID" value="KAL1555262.1"/>
    <property type="molecule type" value="Genomic_DNA"/>
</dbReference>
<evidence type="ECO:0000256" key="1">
    <source>
        <dbReference type="ARBA" id="ARBA00004935"/>
    </source>
</evidence>
<dbReference type="GO" id="GO:0047890">
    <property type="term" value="F:flavanone 4-reductase activity"/>
    <property type="evidence" value="ECO:0007669"/>
    <property type="project" value="UniProtKB-EC"/>
</dbReference>
<protein>
    <recommendedName>
        <fullName evidence="9">Dihydroflavonol 4-reductase</fullName>
        <ecNumber evidence="8">1.1.1.219</ecNumber>
        <ecNumber evidence="7">1.1.1.234</ecNumber>
    </recommendedName>
    <alternativeName>
        <fullName evidence="11">Dihydrokaempferol 4-reductase</fullName>
    </alternativeName>
    <alternativeName>
        <fullName evidence="10">Flavanone 4-reductase</fullName>
    </alternativeName>
</protein>
<gene>
    <name evidence="15" type="ORF">AAHA92_15726</name>
</gene>
<organism evidence="15 16">
    <name type="scientific">Salvia divinorum</name>
    <name type="common">Maria pastora</name>
    <name type="synonym">Diviner's sage</name>
    <dbReference type="NCBI Taxonomy" id="28513"/>
    <lineage>
        <taxon>Eukaryota</taxon>
        <taxon>Viridiplantae</taxon>
        <taxon>Streptophyta</taxon>
        <taxon>Embryophyta</taxon>
        <taxon>Tracheophyta</taxon>
        <taxon>Spermatophyta</taxon>
        <taxon>Magnoliopsida</taxon>
        <taxon>eudicotyledons</taxon>
        <taxon>Gunneridae</taxon>
        <taxon>Pentapetalae</taxon>
        <taxon>asterids</taxon>
        <taxon>lamiids</taxon>
        <taxon>Lamiales</taxon>
        <taxon>Lamiaceae</taxon>
        <taxon>Nepetoideae</taxon>
        <taxon>Mentheae</taxon>
        <taxon>Salviinae</taxon>
        <taxon>Salvia</taxon>
        <taxon>Salvia subgen. Calosphace</taxon>
    </lineage>
</organism>
<dbReference type="Pfam" id="PF01370">
    <property type="entry name" value="Epimerase"/>
    <property type="match status" value="1"/>
</dbReference>
<dbReference type="AlphaFoldDB" id="A0ABD1HFQ5"/>
<comment type="catalytic activity">
    <reaction evidence="13">
        <text>a (2R,3S,4S)-leucoanthocyanidin + NADP(+) = a (2R,3R)-dihydroflavonol + NADPH + H(+)</text>
        <dbReference type="Rhea" id="RHEA:54444"/>
        <dbReference type="ChEBI" id="CHEBI:15378"/>
        <dbReference type="ChEBI" id="CHEBI:57783"/>
        <dbReference type="ChEBI" id="CHEBI:58349"/>
        <dbReference type="ChEBI" id="CHEBI:138176"/>
        <dbReference type="ChEBI" id="CHEBI:138188"/>
        <dbReference type="EC" id="1.1.1.219"/>
    </reaction>
</comment>
<comment type="catalytic activity">
    <reaction evidence="12">
        <text>(2S)-flavan-4-ol + NADP(+) = (2S)-flavanone + NADPH + H(+)</text>
        <dbReference type="Rhea" id="RHEA:11228"/>
        <dbReference type="ChEBI" id="CHEBI:15378"/>
        <dbReference type="ChEBI" id="CHEBI:15605"/>
        <dbReference type="ChEBI" id="CHEBI:15606"/>
        <dbReference type="ChEBI" id="CHEBI:57783"/>
        <dbReference type="ChEBI" id="CHEBI:58349"/>
        <dbReference type="EC" id="1.1.1.234"/>
    </reaction>
</comment>
<evidence type="ECO:0000256" key="2">
    <source>
        <dbReference type="ARBA" id="ARBA00022857"/>
    </source>
</evidence>
<evidence type="ECO:0000256" key="3">
    <source>
        <dbReference type="ARBA" id="ARBA00023002"/>
    </source>
</evidence>
<keyword evidence="16" id="KW-1185">Reference proteome</keyword>
<comment type="pathway">
    <text evidence="1">Pigment biosynthesis; anthocyanin biosynthesis.</text>
</comment>
<evidence type="ECO:0000256" key="4">
    <source>
        <dbReference type="ARBA" id="ARBA00023241"/>
    </source>
</evidence>
<evidence type="ECO:0000256" key="5">
    <source>
        <dbReference type="ARBA" id="ARBA00023445"/>
    </source>
</evidence>
<comment type="caution">
    <text evidence="15">The sequence shown here is derived from an EMBL/GenBank/DDBJ whole genome shotgun (WGS) entry which is preliminary data.</text>
</comment>
<comment type="function">
    <text evidence="6">Bifunctional enzyme involved in flavonoid metabolism.</text>
</comment>
<dbReference type="InterPro" id="IPR050425">
    <property type="entry name" value="NAD(P)_dehydrat-like"/>
</dbReference>
<comment type="similarity">
    <text evidence="5">Belongs to the NAD(P)-dependent epimerase/dehydratase family. Dihydroflavonol-4-reductase subfamily.</text>
</comment>
<dbReference type="Proteomes" id="UP001567538">
    <property type="component" value="Unassembled WGS sequence"/>
</dbReference>
<dbReference type="FunFam" id="3.40.50.720:FF:000085">
    <property type="entry name" value="Dihydroflavonol reductase"/>
    <property type="match status" value="1"/>
</dbReference>
<evidence type="ECO:0000313" key="15">
    <source>
        <dbReference type="EMBL" id="KAL1555262.1"/>
    </source>
</evidence>
<dbReference type="PANTHER" id="PTHR10366:SF852">
    <property type="entry name" value="CINNAMOYL-COA REDUCTASE CAD2"/>
    <property type="match status" value="1"/>
</dbReference>
<evidence type="ECO:0000256" key="9">
    <source>
        <dbReference type="ARBA" id="ARBA00039963"/>
    </source>
</evidence>
<keyword evidence="2" id="KW-0521">NADP</keyword>
<keyword evidence="4" id="KW-0284">Flavonoid biosynthesis</keyword>
<dbReference type="GO" id="GO:0045552">
    <property type="term" value="F:dihydroflavanol 4-reductase activity"/>
    <property type="evidence" value="ECO:0007669"/>
    <property type="project" value="UniProtKB-EC"/>
</dbReference>
<evidence type="ECO:0000256" key="12">
    <source>
        <dbReference type="ARBA" id="ARBA00048870"/>
    </source>
</evidence>
<dbReference type="SUPFAM" id="SSF51735">
    <property type="entry name" value="NAD(P)-binding Rossmann-fold domains"/>
    <property type="match status" value="1"/>
</dbReference>
<sequence>MGDKVVYVCVTGASGYIASWLVKLLLHRGYTVKATVRNLRDPSKVEHLKALEGADERLHLFEADLLKEGSFDSVIDGCDAVFHTASPVILDNVNDPQVELIEPAVKGTLNVLGSCRKAHSVKRVVLTSSMATVAFKKPTQTSNLLVDELPFLIQSLLKK</sequence>
<dbReference type="EC" id="1.1.1.219" evidence="8"/>
<dbReference type="InterPro" id="IPR036291">
    <property type="entry name" value="NAD(P)-bd_dom_sf"/>
</dbReference>